<organism evidence="1 2">
    <name type="scientific">Corynebacterium incognita</name>
    <dbReference type="NCBI Taxonomy" id="2754725"/>
    <lineage>
        <taxon>Bacteria</taxon>
        <taxon>Bacillati</taxon>
        <taxon>Actinomycetota</taxon>
        <taxon>Actinomycetes</taxon>
        <taxon>Mycobacteriales</taxon>
        <taxon>Corynebacteriaceae</taxon>
        <taxon>Corynebacterium</taxon>
    </lineage>
</organism>
<dbReference type="Proteomes" id="UP000515743">
    <property type="component" value="Chromosome"/>
</dbReference>
<dbReference type="KEGG" id="cik:H0194_04380"/>
<protein>
    <recommendedName>
        <fullName evidence="3">Carboxymuconolactone decarboxylase family protein</fullName>
    </recommendedName>
</protein>
<proteinExistence type="predicted"/>
<dbReference type="Gene3D" id="1.20.1290.10">
    <property type="entry name" value="AhpD-like"/>
    <property type="match status" value="1"/>
</dbReference>
<evidence type="ECO:0000313" key="2">
    <source>
        <dbReference type="Proteomes" id="UP000515743"/>
    </source>
</evidence>
<keyword evidence="2" id="KW-1185">Reference proteome</keyword>
<dbReference type="SUPFAM" id="SSF69118">
    <property type="entry name" value="AhpD-like"/>
    <property type="match status" value="1"/>
</dbReference>
<reference evidence="1 2" key="1">
    <citation type="submission" date="2020-07" db="EMBL/GenBank/DDBJ databases">
        <title>Complete genome and description of Corynebacterium incognita strain Marseille-Q3630 sp. nov.</title>
        <authorList>
            <person name="Boxberger M."/>
        </authorList>
    </citation>
    <scope>NUCLEOTIDE SEQUENCE [LARGE SCALE GENOMIC DNA]</scope>
    <source>
        <strain evidence="1 2">Marseille-Q3630</strain>
    </source>
</reference>
<dbReference type="RefSeq" id="WP_185176596.1">
    <property type="nucleotide sequence ID" value="NZ_CP059404.1"/>
</dbReference>
<accession>A0A7G7CRK7</accession>
<evidence type="ECO:0008006" key="3">
    <source>
        <dbReference type="Google" id="ProtNLM"/>
    </source>
</evidence>
<evidence type="ECO:0000313" key="1">
    <source>
        <dbReference type="EMBL" id="QNE90223.1"/>
    </source>
</evidence>
<sequence>MADTLAAARRLAEGVYSDVERAGLEIAEAVTLVADGNLPDEDYERLRETLGADVLAVFLMGCINMNVFNRIHLFSRTVVGEP</sequence>
<dbReference type="InterPro" id="IPR029032">
    <property type="entry name" value="AhpD-like"/>
</dbReference>
<name>A0A7G7CRK7_9CORY</name>
<dbReference type="AlphaFoldDB" id="A0A7G7CRK7"/>
<dbReference type="EMBL" id="CP059404">
    <property type="protein sequence ID" value="QNE90223.1"/>
    <property type="molecule type" value="Genomic_DNA"/>
</dbReference>
<gene>
    <name evidence="1" type="ORF">H0194_04380</name>
</gene>